<accession>A0A2T1AE22</accession>
<dbReference type="RefSeq" id="WP_106164331.1">
    <property type="nucleotide sequence ID" value="NZ_PVUF01000009.1"/>
</dbReference>
<dbReference type="OrthoDB" id="5342145at2"/>
<dbReference type="AlphaFoldDB" id="A0A2T1AE22"/>
<organism evidence="1 2">
    <name type="scientific">Tritonibacter scottomollicae</name>
    <name type="common">Epibacterium scottomollicae</name>
    <dbReference type="NCBI Taxonomy" id="483013"/>
    <lineage>
        <taxon>Bacteria</taxon>
        <taxon>Pseudomonadati</taxon>
        <taxon>Pseudomonadota</taxon>
        <taxon>Alphaproteobacteria</taxon>
        <taxon>Rhodobacterales</taxon>
        <taxon>Paracoccaceae</taxon>
        <taxon>Tritonibacter</taxon>
    </lineage>
</organism>
<reference evidence="1 2" key="1">
    <citation type="submission" date="2018-03" db="EMBL/GenBank/DDBJ databases">
        <title>Genomic Encyclopedia of Archaeal and Bacterial Type Strains, Phase II (KMG-II): from individual species to whole genera.</title>
        <authorList>
            <person name="Goeker M."/>
        </authorList>
    </citation>
    <scope>NUCLEOTIDE SEQUENCE [LARGE SCALE GENOMIC DNA]</scope>
    <source>
        <strain evidence="1 2">DSM 25328</strain>
    </source>
</reference>
<sequence>MIRADPFYASLTKMKSFAELTRGTRFTPLPEDWLVGCCDIVDSTGLLAQGRYKTVNMVGASAIAALMNAFDHAPFPFVFGGDGTSFAVPPNLAETARRELAKLRSWVQQEFDITLRAALVPVAEVRTEGFDVRVARFAASEHLDYAMFDGGGVAWVEGQMKAGRFDIPPAHPVQSPNLDGLSCRWDNVASVNGQILSLLVVPQPDADRAAFDQLVREILSEVRKSDRGGHPLPVAGPNMRFPPRGLAMEARLSRGNLPAILRKCALLANSVFAGILFLRGRPTGNFDPVRYRSVIAANADFRKFDDGLKMTVDCTAQTQAVIEGLLTEARANGVAHYGLHTQDEALVTCIVPSPMQDDHMHFVDGASGGYARAAEQLKSGA</sequence>
<comment type="caution">
    <text evidence="1">The sequence shown here is derived from an EMBL/GenBank/DDBJ whole genome shotgun (WGS) entry which is preliminary data.</text>
</comment>
<dbReference type="Pfam" id="PF11294">
    <property type="entry name" value="DUF3095"/>
    <property type="match status" value="1"/>
</dbReference>
<gene>
    <name evidence="1" type="ORF">CLV89_10921</name>
</gene>
<dbReference type="Proteomes" id="UP000237718">
    <property type="component" value="Unassembled WGS sequence"/>
</dbReference>
<evidence type="ECO:0000313" key="1">
    <source>
        <dbReference type="EMBL" id="PRZ46608.1"/>
    </source>
</evidence>
<dbReference type="InterPro" id="IPR021445">
    <property type="entry name" value="DUF3095"/>
</dbReference>
<proteinExistence type="predicted"/>
<name>A0A2T1AE22_TRISK</name>
<dbReference type="EMBL" id="PVUF01000009">
    <property type="protein sequence ID" value="PRZ46608.1"/>
    <property type="molecule type" value="Genomic_DNA"/>
</dbReference>
<evidence type="ECO:0000313" key="2">
    <source>
        <dbReference type="Proteomes" id="UP000237718"/>
    </source>
</evidence>
<protein>
    <recommendedName>
        <fullName evidence="3">Adenylate cyclase</fullName>
    </recommendedName>
</protein>
<evidence type="ECO:0008006" key="3">
    <source>
        <dbReference type="Google" id="ProtNLM"/>
    </source>
</evidence>